<dbReference type="GO" id="GO:0005840">
    <property type="term" value="C:ribosome"/>
    <property type="evidence" value="ECO:0007669"/>
    <property type="project" value="InterPro"/>
</dbReference>
<comment type="subunit">
    <text evidence="5">Binds ribosomal protein uS19.</text>
</comment>
<dbReference type="PANTHER" id="PTHR33692">
    <property type="entry name" value="RIBOSOME MATURATION FACTOR RIMM"/>
    <property type="match status" value="1"/>
</dbReference>
<evidence type="ECO:0000313" key="9">
    <source>
        <dbReference type="Proteomes" id="UP000257317"/>
    </source>
</evidence>
<dbReference type="EMBL" id="BFBY01000017">
    <property type="protein sequence ID" value="GBG05491.1"/>
    <property type="molecule type" value="Genomic_DNA"/>
</dbReference>
<evidence type="ECO:0000256" key="4">
    <source>
        <dbReference type="ARBA" id="ARBA00023186"/>
    </source>
</evidence>
<dbReference type="AlphaFoldDB" id="A0A2Z6T8Y1"/>
<dbReference type="NCBIfam" id="TIGR02273">
    <property type="entry name" value="16S_RimM"/>
    <property type="match status" value="1"/>
</dbReference>
<dbReference type="Gene3D" id="2.40.30.60">
    <property type="entry name" value="RimM"/>
    <property type="match status" value="1"/>
</dbReference>
<evidence type="ECO:0000256" key="2">
    <source>
        <dbReference type="ARBA" id="ARBA00022517"/>
    </source>
</evidence>
<protein>
    <recommendedName>
        <fullName evidence="5">Ribosome maturation factor RimM</fullName>
    </recommendedName>
</protein>
<evidence type="ECO:0000313" key="8">
    <source>
        <dbReference type="EMBL" id="GBG05491.1"/>
    </source>
</evidence>
<keyword evidence="1 5" id="KW-0963">Cytoplasm</keyword>
<keyword evidence="4 5" id="KW-0143">Chaperone</keyword>
<dbReference type="InterPro" id="IPR056792">
    <property type="entry name" value="PRC_RimM"/>
</dbReference>
<organism evidence="8 9">
    <name type="scientific">Lactobacillus rodentium</name>
    <dbReference type="NCBI Taxonomy" id="947835"/>
    <lineage>
        <taxon>Bacteria</taxon>
        <taxon>Bacillati</taxon>
        <taxon>Bacillota</taxon>
        <taxon>Bacilli</taxon>
        <taxon>Lactobacillales</taxon>
        <taxon>Lactobacillaceae</taxon>
        <taxon>Lactobacillus</taxon>
    </lineage>
</organism>
<sequence length="176" mass="20115">MDNYFEVGKILTTHGLKGEVKVNPITDFIEERFTPGTNLYIGKNVKDTDMEPVTVEKARMHKQFVLVTFSGIDNIDEAKKICGEMIFVKESDRQELKDGSYYYKDILELPVYDAESDKKLGILTDIETPGANDIWEIKPDQGKSFWIPNIASVVKKVDLDNHRIEVTLLEGLRDED</sequence>
<dbReference type="GO" id="GO:0042274">
    <property type="term" value="P:ribosomal small subunit biogenesis"/>
    <property type="evidence" value="ECO:0007669"/>
    <property type="project" value="UniProtKB-UniRule"/>
</dbReference>
<dbReference type="InterPro" id="IPR011961">
    <property type="entry name" value="RimM"/>
</dbReference>
<dbReference type="HAMAP" id="MF_00014">
    <property type="entry name" value="Ribosome_mat_RimM"/>
    <property type="match status" value="1"/>
</dbReference>
<comment type="similarity">
    <text evidence="5">Belongs to the RimM family.</text>
</comment>
<reference evidence="9" key="1">
    <citation type="submission" date="2018-03" db="EMBL/GenBank/DDBJ databases">
        <title>New taxa in the Lactobacillus gasseri group.</title>
        <authorList>
            <person name="Tanizawa Y."/>
            <person name="Tohno M."/>
            <person name="Endo A."/>
            <person name="Arita M."/>
        </authorList>
    </citation>
    <scope>NUCLEOTIDE SEQUENCE [LARGE SCALE GENOMIC DNA]</scope>
    <source>
        <strain evidence="9">DSM 24759</strain>
    </source>
</reference>
<evidence type="ECO:0000256" key="3">
    <source>
        <dbReference type="ARBA" id="ARBA00022552"/>
    </source>
</evidence>
<dbReference type="RefSeq" id="WP_117118819.1">
    <property type="nucleotide sequence ID" value="NZ_BFBY01000017.1"/>
</dbReference>
<dbReference type="PANTHER" id="PTHR33692:SF1">
    <property type="entry name" value="RIBOSOME MATURATION FACTOR RIMM"/>
    <property type="match status" value="1"/>
</dbReference>
<accession>A0A2Z6T8Y1</accession>
<gene>
    <name evidence="5 8" type="primary">rimM</name>
    <name evidence="8" type="ORF">LrDSM24759_14050</name>
</gene>
<dbReference type="GO" id="GO:0005737">
    <property type="term" value="C:cytoplasm"/>
    <property type="evidence" value="ECO:0007669"/>
    <property type="project" value="UniProtKB-SubCell"/>
</dbReference>
<dbReference type="GO" id="GO:0006364">
    <property type="term" value="P:rRNA processing"/>
    <property type="evidence" value="ECO:0007669"/>
    <property type="project" value="UniProtKB-UniRule"/>
</dbReference>
<evidence type="ECO:0000256" key="5">
    <source>
        <dbReference type="HAMAP-Rule" id="MF_00014"/>
    </source>
</evidence>
<dbReference type="GO" id="GO:0043022">
    <property type="term" value="F:ribosome binding"/>
    <property type="evidence" value="ECO:0007669"/>
    <property type="project" value="InterPro"/>
</dbReference>
<feature type="domain" description="RimM N-terminal" evidence="6">
    <location>
        <begin position="7"/>
        <end position="92"/>
    </location>
</feature>
<comment type="domain">
    <text evidence="5">The PRC barrel domain binds ribosomal protein uS19.</text>
</comment>
<comment type="caution">
    <text evidence="8">The sequence shown here is derived from an EMBL/GenBank/DDBJ whole genome shotgun (WGS) entry which is preliminary data.</text>
</comment>
<dbReference type="Pfam" id="PF24986">
    <property type="entry name" value="PRC_RimM"/>
    <property type="match status" value="1"/>
</dbReference>
<dbReference type="SUPFAM" id="SSF50346">
    <property type="entry name" value="PRC-barrel domain"/>
    <property type="match status" value="1"/>
</dbReference>
<dbReference type="Pfam" id="PF01782">
    <property type="entry name" value="RimM"/>
    <property type="match status" value="1"/>
</dbReference>
<dbReference type="OrthoDB" id="9810331at2"/>
<evidence type="ECO:0000259" key="6">
    <source>
        <dbReference type="Pfam" id="PF01782"/>
    </source>
</evidence>
<keyword evidence="2 5" id="KW-0690">Ribosome biogenesis</keyword>
<evidence type="ECO:0000259" key="7">
    <source>
        <dbReference type="Pfam" id="PF24986"/>
    </source>
</evidence>
<dbReference type="InterPro" id="IPR011033">
    <property type="entry name" value="PRC_barrel-like_sf"/>
</dbReference>
<dbReference type="InterPro" id="IPR036976">
    <property type="entry name" value="RimM_N_sf"/>
</dbReference>
<dbReference type="SUPFAM" id="SSF50447">
    <property type="entry name" value="Translation proteins"/>
    <property type="match status" value="1"/>
</dbReference>
<keyword evidence="3 5" id="KW-0698">rRNA processing</keyword>
<proteinExistence type="inferred from homology"/>
<dbReference type="Proteomes" id="UP000257317">
    <property type="component" value="Unassembled WGS sequence"/>
</dbReference>
<dbReference type="InterPro" id="IPR009000">
    <property type="entry name" value="Transl_B-barrel_sf"/>
</dbReference>
<dbReference type="InterPro" id="IPR002676">
    <property type="entry name" value="RimM_N"/>
</dbReference>
<comment type="subcellular location">
    <subcellularLocation>
        <location evidence="5">Cytoplasm</location>
    </subcellularLocation>
</comment>
<name>A0A2Z6T8Y1_9LACO</name>
<keyword evidence="9" id="KW-1185">Reference proteome</keyword>
<feature type="domain" description="Ribosome maturation factor RimM PRC barrel" evidence="7">
    <location>
        <begin position="115"/>
        <end position="172"/>
    </location>
</feature>
<evidence type="ECO:0000256" key="1">
    <source>
        <dbReference type="ARBA" id="ARBA00022490"/>
    </source>
</evidence>
<dbReference type="Gene3D" id="2.30.30.240">
    <property type="entry name" value="PRC-barrel domain"/>
    <property type="match status" value="1"/>
</dbReference>
<comment type="function">
    <text evidence="5">An accessory protein needed during the final step in the assembly of 30S ribosomal subunit, possibly for assembly of the head region. Essential for efficient processing of 16S rRNA. May be needed both before and after RbfA during the maturation of 16S rRNA. It has affinity for free ribosomal 30S subunits but not for 70S ribosomes.</text>
</comment>